<dbReference type="AlphaFoldDB" id="L8X678"/>
<accession>L8X678</accession>
<protein>
    <submittedName>
        <fullName evidence="2">Uncharacterized protein</fullName>
    </submittedName>
</protein>
<dbReference type="Proteomes" id="UP000011668">
    <property type="component" value="Unassembled WGS sequence"/>
</dbReference>
<feature type="compositionally biased region" description="Basic and acidic residues" evidence="1">
    <location>
        <begin position="390"/>
        <end position="420"/>
    </location>
</feature>
<comment type="caution">
    <text evidence="2">The sequence shown here is derived from an EMBL/GenBank/DDBJ whole genome shotgun (WGS) entry which is preliminary data.</text>
</comment>
<gene>
    <name evidence="2" type="ORF">AG1IA_01349</name>
</gene>
<evidence type="ECO:0000256" key="1">
    <source>
        <dbReference type="SAM" id="MobiDB-lite"/>
    </source>
</evidence>
<dbReference type="HOGENOM" id="CLU_538781_0_0_1"/>
<proteinExistence type="predicted"/>
<name>L8X678_THACA</name>
<feature type="compositionally biased region" description="Basic and acidic residues" evidence="1">
    <location>
        <begin position="196"/>
        <end position="206"/>
    </location>
</feature>
<feature type="region of interest" description="Disordered" evidence="1">
    <location>
        <begin position="164"/>
        <end position="225"/>
    </location>
</feature>
<keyword evidence="3" id="KW-1185">Reference proteome</keyword>
<feature type="compositionally biased region" description="Basic residues" evidence="1">
    <location>
        <begin position="430"/>
        <end position="442"/>
    </location>
</feature>
<evidence type="ECO:0000313" key="3">
    <source>
        <dbReference type="Proteomes" id="UP000011668"/>
    </source>
</evidence>
<organism evidence="2 3">
    <name type="scientific">Thanatephorus cucumeris (strain AG1-IA)</name>
    <name type="common">Rice sheath blight fungus</name>
    <name type="synonym">Rhizoctonia solani</name>
    <dbReference type="NCBI Taxonomy" id="983506"/>
    <lineage>
        <taxon>Eukaryota</taxon>
        <taxon>Fungi</taxon>
        <taxon>Dikarya</taxon>
        <taxon>Basidiomycota</taxon>
        <taxon>Agaricomycotina</taxon>
        <taxon>Agaricomycetes</taxon>
        <taxon>Cantharellales</taxon>
        <taxon>Ceratobasidiaceae</taxon>
        <taxon>Rhizoctonia</taxon>
        <taxon>Rhizoctonia solani AG-1</taxon>
    </lineage>
</organism>
<evidence type="ECO:0000313" key="2">
    <source>
        <dbReference type="EMBL" id="ELU44607.1"/>
    </source>
</evidence>
<sequence>MLVAILYINPVALAALSPQHAVALVHEDHLGSSLFDLRALPRGIARASTLTSAYPCPSVNPTFFCHQHTRVAPFCLYISLFYVLLCSLSIPMSAISSNLGVISASDTELELSSGSQSDSDFEIVLVTQAVAGIVISDSDSGSLVSAPTDLSESSDDEHIFVQNITQSAPNTPRPPTFLPPRLDATPRPPAAIPRPIFEHGHESDASDREDDSSVGSLYDSDSDADGSVLTHARARTVTITHDRLETPTAHRPIAALGTVHGNESTATIRPALPTVLAAGTLRRSTPAGMHTPAITTNTIATILASAPLSPPTPSDVGDIPYAPFTPAPTAVPVPVPIVAPTASVPTQQSPKHAPPIPTASIVTKKMWSAMNIARVKLGFKPLEHTIRRQLNLDRKQQRKEELAKKEAQKAAKKAAKEAAQKKSVANTSAKPKKSKSKPKARSKAAVNPLVAPVTAGGSPVSSEDEAPRVRLSLFSPVNDISERSDSPDEEAYDEAIKQLDDPPEHPTAAYRYLLNRALLLEFRICTPNTLPTSHGAAIAMVKANVHINVLDYISKRKEGFSGLRSVMLANAKALRKDVRKRRMPAKAVKSLGLHSLLIHH</sequence>
<reference evidence="2 3" key="1">
    <citation type="journal article" date="2013" name="Nat. Commun.">
        <title>The evolution and pathogenic mechanisms of the rice sheath blight pathogen.</title>
        <authorList>
            <person name="Zheng A."/>
            <person name="Lin R."/>
            <person name="Xu L."/>
            <person name="Qin P."/>
            <person name="Tang C."/>
            <person name="Ai P."/>
            <person name="Zhang D."/>
            <person name="Liu Y."/>
            <person name="Sun Z."/>
            <person name="Feng H."/>
            <person name="Wang Y."/>
            <person name="Chen Y."/>
            <person name="Liang X."/>
            <person name="Fu R."/>
            <person name="Li Q."/>
            <person name="Zhang J."/>
            <person name="Yu X."/>
            <person name="Xie Z."/>
            <person name="Ding L."/>
            <person name="Guan P."/>
            <person name="Tang J."/>
            <person name="Liang Y."/>
            <person name="Wang S."/>
            <person name="Deng Q."/>
            <person name="Li S."/>
            <person name="Zhu J."/>
            <person name="Wang L."/>
            <person name="Liu H."/>
            <person name="Li P."/>
        </authorList>
    </citation>
    <scope>NUCLEOTIDE SEQUENCE [LARGE SCALE GENOMIC DNA]</scope>
    <source>
        <strain evidence="3">AG-1 IA</strain>
    </source>
</reference>
<dbReference type="EMBL" id="AFRT01000289">
    <property type="protein sequence ID" value="ELU44607.1"/>
    <property type="molecule type" value="Genomic_DNA"/>
</dbReference>
<dbReference type="OrthoDB" id="2596481at2759"/>
<feature type="region of interest" description="Disordered" evidence="1">
    <location>
        <begin position="390"/>
        <end position="467"/>
    </location>
</feature>